<protein>
    <submittedName>
        <fullName evidence="2">Uncharacterized protein</fullName>
    </submittedName>
</protein>
<geneLocation type="plasmid" evidence="2">
    <name>pGTC3</name>
</geneLocation>
<name>A0A1W6QY05_ENTFL</name>
<accession>A0A1W6QY05</accession>
<dbReference type="EMBL" id="KY303941">
    <property type="protein sequence ID" value="ARO46249.1"/>
    <property type="molecule type" value="Genomic_DNA"/>
</dbReference>
<evidence type="ECO:0000256" key="1">
    <source>
        <dbReference type="SAM" id="MobiDB-lite"/>
    </source>
</evidence>
<evidence type="ECO:0000313" key="2">
    <source>
        <dbReference type="EMBL" id="ARO46249.1"/>
    </source>
</evidence>
<keyword evidence="2" id="KW-0614">Plasmid</keyword>
<feature type="region of interest" description="Disordered" evidence="1">
    <location>
        <begin position="70"/>
        <end position="91"/>
    </location>
</feature>
<sequence>MSKNNSGPHVNLTAPHVEEKARIDCLVSREVKEMWEEIVAKDKEMSEKRYYPAYTLERMIRADYQIMKAFGTGGREKNGKTKTNQRKTKNS</sequence>
<proteinExistence type="predicted"/>
<reference evidence="2" key="1">
    <citation type="submission" date="2016-12" db="EMBL/GenBank/DDBJ databases">
        <title>Characterization of a Plasmid Isolated from Enterococcus faecalis found in the Fecal Material of a Blue Whale.</title>
        <authorList>
            <person name="McLaughlin R."/>
        </authorList>
    </citation>
    <scope>NUCLEOTIDE SEQUENCE</scope>
    <source>
        <strain evidence="2">3</strain>
        <plasmid evidence="2">pGTC3</plasmid>
    </source>
</reference>
<organism evidence="2">
    <name type="scientific">Enterococcus faecalis</name>
    <name type="common">Streptococcus faecalis</name>
    <dbReference type="NCBI Taxonomy" id="1351"/>
    <lineage>
        <taxon>Bacteria</taxon>
        <taxon>Bacillati</taxon>
        <taxon>Bacillota</taxon>
        <taxon>Bacilli</taxon>
        <taxon>Lactobacillales</taxon>
        <taxon>Enterococcaceae</taxon>
        <taxon>Enterococcus</taxon>
    </lineage>
</organism>
<dbReference type="AlphaFoldDB" id="A0A1W6QY05"/>